<gene>
    <name evidence="3" type="ORF">PCOR1329_LOCUS78541</name>
</gene>
<feature type="transmembrane region" description="Helical" evidence="1">
    <location>
        <begin position="778"/>
        <end position="797"/>
    </location>
</feature>
<keyword evidence="4" id="KW-1185">Reference proteome</keyword>
<comment type="caution">
    <text evidence="3">The sequence shown here is derived from an EMBL/GenBank/DDBJ whole genome shotgun (WGS) entry which is preliminary data.</text>
</comment>
<organism evidence="3 4">
    <name type="scientific">Prorocentrum cordatum</name>
    <dbReference type="NCBI Taxonomy" id="2364126"/>
    <lineage>
        <taxon>Eukaryota</taxon>
        <taxon>Sar</taxon>
        <taxon>Alveolata</taxon>
        <taxon>Dinophyceae</taxon>
        <taxon>Prorocentrales</taxon>
        <taxon>Prorocentraceae</taxon>
        <taxon>Prorocentrum</taxon>
    </lineage>
</organism>
<evidence type="ECO:0000313" key="4">
    <source>
        <dbReference type="Proteomes" id="UP001189429"/>
    </source>
</evidence>
<dbReference type="EMBL" id="CAUYUJ010020960">
    <property type="protein sequence ID" value="CAK0901643.1"/>
    <property type="molecule type" value="Genomic_DNA"/>
</dbReference>
<accession>A0ABN9XP13</accession>
<dbReference type="Proteomes" id="UP001189429">
    <property type="component" value="Unassembled WGS sequence"/>
</dbReference>
<evidence type="ECO:0000313" key="3">
    <source>
        <dbReference type="EMBL" id="CAK0901643.1"/>
    </source>
</evidence>
<proteinExistence type="predicted"/>
<evidence type="ECO:0000259" key="2">
    <source>
        <dbReference type="Pfam" id="PF02364"/>
    </source>
</evidence>
<dbReference type="PANTHER" id="PTHR12741:SF48">
    <property type="entry name" value="1,3-BETA-GLUCAN SYNTHASE COMPONENT FKS1-RELATED"/>
    <property type="match status" value="1"/>
</dbReference>
<feature type="domain" description="Glycosyl transferase 48" evidence="2">
    <location>
        <begin position="166"/>
        <end position="772"/>
    </location>
</feature>
<keyword evidence="1" id="KW-1133">Transmembrane helix</keyword>
<reference evidence="3" key="1">
    <citation type="submission" date="2023-10" db="EMBL/GenBank/DDBJ databases">
        <authorList>
            <person name="Chen Y."/>
            <person name="Shah S."/>
            <person name="Dougan E. K."/>
            <person name="Thang M."/>
            <person name="Chan C."/>
        </authorList>
    </citation>
    <scope>NUCLEOTIDE SEQUENCE [LARGE SCALE GENOMIC DNA]</scope>
</reference>
<feature type="transmembrane region" description="Helical" evidence="1">
    <location>
        <begin position="679"/>
        <end position="700"/>
    </location>
</feature>
<feature type="transmembrane region" description="Helical" evidence="1">
    <location>
        <begin position="909"/>
        <end position="930"/>
    </location>
</feature>
<dbReference type="InterPro" id="IPR003440">
    <property type="entry name" value="Glyco_trans_48_dom"/>
</dbReference>
<feature type="transmembrane region" description="Helical" evidence="1">
    <location>
        <begin position="515"/>
        <end position="536"/>
    </location>
</feature>
<sequence length="1017" mass="115189">MHRLEAKLDVRGRGRCCDCCDRGVSNLKRRFREKVLWYLPESEESEPSGIWNDIKGFMVRDHKIDKEEPIPPLPSGRCSVVCCGAKSHLPTNADAQWRVMALARGLRLPMPRPYRAPYIPGITVLVPHFKEDIYTQTKGDEHRQDLSKWLQYRYKDEFGFYGGDAGYQNTNAYRDWMAFRQQTLFRTIEGMCLYQEAIRKHFELQGIRDCRIAQNPELWSKDVFTCLVTMQLYGYSQEARQYDLRHIHELLLKHGSCLKVAYIHYESKGAGCPKPGRRYYSCLIDNSCLNGQDMKSPKFKVELPGYPILGDGKGDNQNHAIPFTRGHYLQTIDANQGAYFEQLMLLPCALGEFRRKSKADRDAGKKILGFPEHLTSDIGSVGDFAASAEMAFGTILQRAYVVMGGRMHYGHPDIMNRLYMMQQGGVSKATKTLNLSEDIFAGMDFTLRGHGRQIKHCEYMAVVKGRDMGFRAVLQFFSKLASGTGEQLLTRQTFRLEQVLELPEALCFYYAHGGYYLIQFVISWSMPLTIFVWLLVLVSGCEEGDVCERSSFGHDALLESTGVRSTQEAIVPMLSVMCSPVVIFFLLVSSLPWFAEMSMQRGACFALGKLLKSYLTLSPLLFVFQSKCIGHYIVNEFRYGGATYVATGRGLPTERMPFMRVGTNGEGKPRKYEGLYKDYAVIAHHDGAMLLVGLILVWLAGGNPGASLALVSIFFCSGLVIVSWLWAPYVFNPYQFKLEDTKEDWQVLKKFFRADGGIEWLEWYWTERVKTGQRLFNVIWDIGFVMFAISIAGWYMAITVKVSMLNSLFSDRLEFMYVLALIPPVVLSFACCTVATVVHLCRACVKPPATSEAQTSLLSKWPKPEYITEPAMVSSGFLSDVPLHVLSVGVVSSTCLESFFSLIHLAGWWRALLAGVVLKLTLLSAMTLIGEGTLRSPFCRKWPPVLLIALEAWVCAHRMAKDALTSLIIMPVLFLFAKLDGLNRSCNPSGRYNLHHWFLYRAPGNDLDRLRSRPLPQ</sequence>
<dbReference type="PANTHER" id="PTHR12741">
    <property type="entry name" value="LYST-INTERACTING PROTEIN LIP5 DOPAMINE RESPONSIVE PROTEIN DRG-1"/>
    <property type="match status" value="1"/>
</dbReference>
<name>A0ABN9XP13_9DINO</name>
<feature type="transmembrane region" description="Helical" evidence="1">
    <location>
        <begin position="817"/>
        <end position="841"/>
    </location>
</feature>
<dbReference type="Pfam" id="PF02364">
    <property type="entry name" value="Glucan_synthase"/>
    <property type="match status" value="1"/>
</dbReference>
<keyword evidence="1" id="KW-0812">Transmembrane</keyword>
<keyword evidence="1" id="KW-0472">Membrane</keyword>
<feature type="transmembrane region" description="Helical" evidence="1">
    <location>
        <begin position="569"/>
        <end position="591"/>
    </location>
</feature>
<evidence type="ECO:0000256" key="1">
    <source>
        <dbReference type="SAM" id="Phobius"/>
    </source>
</evidence>
<protein>
    <recommendedName>
        <fullName evidence="2">Glycosyl transferase 48 domain-containing protein</fullName>
    </recommendedName>
</protein>
<feature type="transmembrane region" description="Helical" evidence="1">
    <location>
        <begin position="706"/>
        <end position="727"/>
    </location>
</feature>